<protein>
    <recommendedName>
        <fullName evidence="1">Right handed beta helix domain-containing protein</fullName>
    </recommendedName>
</protein>
<sequence>MGIALCASLLALNASGINVRDFGAVADDSICDLAAIRRAVAFARANNVREINFDPGTYDLEVKNPEKEIAIDLNGFEDLVFAGAVNADGTPATLLLRKYEFSGNISARQILRAIKCKHIHLKNFVLDNAPRYTTAGKVVEKDGDRVIMEIFDGNPAIDGCVFYCGNAWDLKTGSLKKIGSLTFGADVAANEGAYTLRLLPQTASTAPRRMVLANAKVAAMLDVGDGVSWHFGWEGNQLNVTMSEDVRLENIHTYNAMGFCASVSRSKDVFASNLVFKPAGNQLAVGSRDGLMLSCNRGRVVMDGLHIEGVRWDGQNAHGIFLWTREIMDSRTVVLESRRGSQNVEIQPGSSVGFYTAPDEERVLTVRQAVLKKDGAGKYHYQISFEEELPPGLDSSMPVCVYAWNMDDYVVKNSRFRNIAGCASLVRNRGVKIENCIYENIMYPAVMIGPAIQEQEGPVARNIMVKNNRFINCGWQTRHGAVGAVSAKVQVWKNALAPFMRDLQIEGNYFENCDVAVQVEDAINARVAGNSFNNVKDKILGKNLRDSMLLE</sequence>
<dbReference type="Proteomes" id="UP000078486">
    <property type="component" value="Unassembled WGS sequence"/>
</dbReference>
<dbReference type="STRING" id="1184151.AW736_00915"/>
<name>A0A178IKS5_9BACT</name>
<dbReference type="InterPro" id="IPR011050">
    <property type="entry name" value="Pectin_lyase_fold/virulence"/>
</dbReference>
<dbReference type="AlphaFoldDB" id="A0A178IKS5"/>
<dbReference type="EMBL" id="LRRQ01000062">
    <property type="protein sequence ID" value="OAM90281.1"/>
    <property type="molecule type" value="Genomic_DNA"/>
</dbReference>
<dbReference type="Pfam" id="PF13229">
    <property type="entry name" value="Beta_helix"/>
    <property type="match status" value="1"/>
</dbReference>
<dbReference type="Gene3D" id="2.160.20.10">
    <property type="entry name" value="Single-stranded right-handed beta-helix, Pectin lyase-like"/>
    <property type="match status" value="2"/>
</dbReference>
<comment type="caution">
    <text evidence="2">The sequence shown here is derived from an EMBL/GenBank/DDBJ whole genome shotgun (WGS) entry which is preliminary data.</text>
</comment>
<evidence type="ECO:0000259" key="1">
    <source>
        <dbReference type="Pfam" id="PF13229"/>
    </source>
</evidence>
<dbReference type="InterPro" id="IPR039448">
    <property type="entry name" value="Beta_helix"/>
</dbReference>
<reference evidence="2 3" key="1">
    <citation type="submission" date="2016-01" db="EMBL/GenBank/DDBJ databases">
        <title>High potential of lignocellulose degradation of a new Verrucomicrobia species.</title>
        <authorList>
            <person name="Wang Y."/>
            <person name="Shi Y."/>
            <person name="Qiu Z."/>
            <person name="Liu S."/>
            <person name="Yang H."/>
        </authorList>
    </citation>
    <scope>NUCLEOTIDE SEQUENCE [LARGE SCALE GENOMIC DNA]</scope>
    <source>
        <strain evidence="2 3">TSB47</strain>
    </source>
</reference>
<dbReference type="InterPro" id="IPR012334">
    <property type="entry name" value="Pectin_lyas_fold"/>
</dbReference>
<evidence type="ECO:0000313" key="2">
    <source>
        <dbReference type="EMBL" id="OAM90281.1"/>
    </source>
</evidence>
<keyword evidence="3" id="KW-1185">Reference proteome</keyword>
<gene>
    <name evidence="2" type="ORF">AW736_00915</name>
</gene>
<proteinExistence type="predicted"/>
<dbReference type="SUPFAM" id="SSF51126">
    <property type="entry name" value="Pectin lyase-like"/>
    <property type="match status" value="1"/>
</dbReference>
<accession>A0A178IKS5</accession>
<feature type="domain" description="Right handed beta helix" evidence="1">
    <location>
        <begin position="400"/>
        <end position="536"/>
    </location>
</feature>
<evidence type="ECO:0000313" key="3">
    <source>
        <dbReference type="Proteomes" id="UP000078486"/>
    </source>
</evidence>
<organism evidence="2 3">
    <name type="scientific">Termitidicoccus mucosus</name>
    <dbReference type="NCBI Taxonomy" id="1184151"/>
    <lineage>
        <taxon>Bacteria</taxon>
        <taxon>Pseudomonadati</taxon>
        <taxon>Verrucomicrobiota</taxon>
        <taxon>Opitutia</taxon>
        <taxon>Opitutales</taxon>
        <taxon>Opitutaceae</taxon>
        <taxon>Termitidicoccus</taxon>
    </lineage>
</organism>
<dbReference type="InterPro" id="IPR006626">
    <property type="entry name" value="PbH1"/>
</dbReference>
<dbReference type="SMART" id="SM00710">
    <property type="entry name" value="PbH1"/>
    <property type="match status" value="6"/>
</dbReference>